<dbReference type="AlphaFoldDB" id="A0A5J5BSD1"/>
<proteinExistence type="predicted"/>
<accession>A0A5J5BSD1</accession>
<organism evidence="2 3">
    <name type="scientific">Nyssa sinensis</name>
    <dbReference type="NCBI Taxonomy" id="561372"/>
    <lineage>
        <taxon>Eukaryota</taxon>
        <taxon>Viridiplantae</taxon>
        <taxon>Streptophyta</taxon>
        <taxon>Embryophyta</taxon>
        <taxon>Tracheophyta</taxon>
        <taxon>Spermatophyta</taxon>
        <taxon>Magnoliopsida</taxon>
        <taxon>eudicotyledons</taxon>
        <taxon>Gunneridae</taxon>
        <taxon>Pentapetalae</taxon>
        <taxon>asterids</taxon>
        <taxon>Cornales</taxon>
        <taxon>Nyssaceae</taxon>
        <taxon>Nyssa</taxon>
    </lineage>
</organism>
<reference evidence="2 3" key="1">
    <citation type="submission" date="2019-09" db="EMBL/GenBank/DDBJ databases">
        <title>A chromosome-level genome assembly of the Chinese tupelo Nyssa sinensis.</title>
        <authorList>
            <person name="Yang X."/>
            <person name="Kang M."/>
            <person name="Yang Y."/>
            <person name="Xiong H."/>
            <person name="Wang M."/>
            <person name="Zhang Z."/>
            <person name="Wang Z."/>
            <person name="Wu H."/>
            <person name="Ma T."/>
            <person name="Liu J."/>
            <person name="Xi Z."/>
        </authorList>
    </citation>
    <scope>NUCLEOTIDE SEQUENCE [LARGE SCALE GENOMIC DNA]</scope>
    <source>
        <strain evidence="2">J267</strain>
        <tissue evidence="2">Leaf</tissue>
    </source>
</reference>
<name>A0A5J5BSD1_9ASTE</name>
<protein>
    <submittedName>
        <fullName evidence="2">Uncharacterized protein</fullName>
    </submittedName>
</protein>
<dbReference type="OrthoDB" id="153872at2759"/>
<keyword evidence="3" id="KW-1185">Reference proteome</keyword>
<evidence type="ECO:0000313" key="2">
    <source>
        <dbReference type="EMBL" id="KAA8546023.1"/>
    </source>
</evidence>
<sequence>MASLQSFPKTYDHDILEGDLYPSPSEELDIWVPQTSLQLSRLPLYLPQTGVINGLKVSEKASNVMKVSSKWSSTHEDGFTVPQISPPSPKGSRQFW</sequence>
<evidence type="ECO:0000256" key="1">
    <source>
        <dbReference type="SAM" id="MobiDB-lite"/>
    </source>
</evidence>
<dbReference type="Proteomes" id="UP000325577">
    <property type="component" value="Linkage Group LG10"/>
</dbReference>
<evidence type="ECO:0000313" key="3">
    <source>
        <dbReference type="Proteomes" id="UP000325577"/>
    </source>
</evidence>
<dbReference type="EMBL" id="CM018033">
    <property type="protein sequence ID" value="KAA8546023.1"/>
    <property type="molecule type" value="Genomic_DNA"/>
</dbReference>
<feature type="region of interest" description="Disordered" evidence="1">
    <location>
        <begin position="72"/>
        <end position="96"/>
    </location>
</feature>
<gene>
    <name evidence="2" type="ORF">F0562_020526</name>
</gene>